<accession>A0A2A4AM26</accession>
<evidence type="ECO:0000256" key="1">
    <source>
        <dbReference type="SAM" id="Phobius"/>
    </source>
</evidence>
<feature type="transmembrane region" description="Helical" evidence="1">
    <location>
        <begin position="44"/>
        <end position="63"/>
    </location>
</feature>
<comment type="caution">
    <text evidence="2">The sequence shown here is derived from an EMBL/GenBank/DDBJ whole genome shotgun (WGS) entry which is preliminary data.</text>
</comment>
<keyword evidence="1" id="KW-0472">Membrane</keyword>
<dbReference type="AlphaFoldDB" id="A0A2A4AM26"/>
<sequence>MTAHASDIRHLETPIPTPHWVRLGASLLIGAAVAVLVSDVHFGIAIGVGLLFLIAAFTLVFLHPYRAQLRAYADKKNVTMLPNISQLIPLMLLWLIVMLAPLFALPAWGVAVTWLLISGAAFFVFPHVDGTRKLAYA</sequence>
<feature type="transmembrane region" description="Helical" evidence="1">
    <location>
        <begin position="20"/>
        <end position="38"/>
    </location>
</feature>
<protein>
    <submittedName>
        <fullName evidence="2">Uncharacterized protein</fullName>
    </submittedName>
</protein>
<organism evidence="2 3">
    <name type="scientific">Corynebacterium accolens</name>
    <dbReference type="NCBI Taxonomy" id="38284"/>
    <lineage>
        <taxon>Bacteria</taxon>
        <taxon>Bacillati</taxon>
        <taxon>Actinomycetota</taxon>
        <taxon>Actinomycetes</taxon>
        <taxon>Mycobacteriales</taxon>
        <taxon>Corynebacteriaceae</taxon>
        <taxon>Corynebacterium</taxon>
    </lineage>
</organism>
<feature type="transmembrane region" description="Helical" evidence="1">
    <location>
        <begin position="84"/>
        <end position="105"/>
    </location>
</feature>
<dbReference type="Proteomes" id="UP000218690">
    <property type="component" value="Unassembled WGS sequence"/>
</dbReference>
<keyword evidence="1" id="KW-0812">Transmembrane</keyword>
<name>A0A2A4AM26_9CORY</name>
<reference evidence="2 3" key="1">
    <citation type="submission" date="2017-09" db="EMBL/GenBank/DDBJ databases">
        <title>Draft Genome Sequence of Corynebacterium accolens AH4003.</title>
        <authorList>
            <person name="Chen Y."/>
            <person name="Oosthuysen W.F."/>
            <person name="Kelley S."/>
            <person name="Horswill A."/>
        </authorList>
    </citation>
    <scope>NUCLEOTIDE SEQUENCE [LARGE SCALE GENOMIC DNA]</scope>
    <source>
        <strain evidence="2 3">AH4003</strain>
    </source>
</reference>
<keyword evidence="1" id="KW-1133">Transmembrane helix</keyword>
<proteinExistence type="predicted"/>
<evidence type="ECO:0000313" key="2">
    <source>
        <dbReference type="EMBL" id="PCC83521.1"/>
    </source>
</evidence>
<gene>
    <name evidence="2" type="ORF">COM45_04050</name>
</gene>
<feature type="transmembrane region" description="Helical" evidence="1">
    <location>
        <begin position="111"/>
        <end position="128"/>
    </location>
</feature>
<evidence type="ECO:0000313" key="3">
    <source>
        <dbReference type="Proteomes" id="UP000218690"/>
    </source>
</evidence>
<dbReference type="EMBL" id="NWBP01000011">
    <property type="protein sequence ID" value="PCC83521.1"/>
    <property type="molecule type" value="Genomic_DNA"/>
</dbReference>